<name>A0A167QBY8_PENCH</name>
<dbReference type="AlphaFoldDB" id="A0A167QBY8"/>
<dbReference type="Proteomes" id="UP000076449">
    <property type="component" value="Chromosome III"/>
</dbReference>
<organism evidence="1">
    <name type="scientific">Penicillium chrysogenum</name>
    <name type="common">Penicillium notatum</name>
    <dbReference type="NCBI Taxonomy" id="5076"/>
    <lineage>
        <taxon>Eukaryota</taxon>
        <taxon>Fungi</taxon>
        <taxon>Dikarya</taxon>
        <taxon>Ascomycota</taxon>
        <taxon>Pezizomycotina</taxon>
        <taxon>Eurotiomycetes</taxon>
        <taxon>Eurotiomycetidae</taxon>
        <taxon>Eurotiales</taxon>
        <taxon>Aspergillaceae</taxon>
        <taxon>Penicillium</taxon>
        <taxon>Penicillium chrysogenum species complex</taxon>
    </lineage>
</organism>
<sequence>MTQSPPLCLHQQKDIQAIQILREHGQESGCSYHSTTQAIDLASGLSDVIVILERPRTEISHSPNQSYADFVNGCHTLKAVDELLRFASRGTRDIGTVTVVNAFSLQPDKNALKADLSQFYLYRGKDVVPLSKGGFADESLSEQIARESETFDSLSFWLTLLLEKPQKFELFGLASARFLLQKANSNHTPLYSKVSSVLLGVVTEQDHWFLQVNDSNVTDVEEKLSSLTIQDGTQVSGLIDANRKAWGAVQETLCHVESGEVLNFCPKAPRYYYDVVSHYTLMNKYLASSQGIAIPVALRMEALTKRCWVINETLRKKSEDEGELLHTSVILCLNILLECIRKLRMEVEAILE</sequence>
<accession>A0A167QBY8</accession>
<proteinExistence type="predicted"/>
<reference evidence="1" key="1">
    <citation type="journal article" date="2014" name="Genome Announc.">
        <title>Complete sequencing and chromosome-scale genome assembly of the industrial progenitor strain P2niaD18 from the penicillin producer Penicillium chrysogenum.</title>
        <authorList>
            <person name="Specht T."/>
            <person name="Dahlmann T.A."/>
            <person name="Zadra I."/>
            <person name="Kurnsteiner H."/>
            <person name="Kuck U."/>
        </authorList>
    </citation>
    <scope>NUCLEOTIDE SEQUENCE [LARGE SCALE GENOMIC DNA]</scope>
    <source>
        <strain evidence="1">P2niaD18</strain>
    </source>
</reference>
<evidence type="ECO:0000313" key="1">
    <source>
        <dbReference type="EMBL" id="KZN84578.1"/>
    </source>
</evidence>
<protein>
    <submittedName>
        <fullName evidence="1">Uncharacterized protein</fullName>
    </submittedName>
</protein>
<gene>
    <name evidence="1" type="ORF">EN45_087190</name>
</gene>
<dbReference type="EMBL" id="CM002800">
    <property type="protein sequence ID" value="KZN84578.1"/>
    <property type="molecule type" value="Genomic_DNA"/>
</dbReference>